<organism evidence="1 2">
    <name type="scientific">Forsythia ovata</name>
    <dbReference type="NCBI Taxonomy" id="205694"/>
    <lineage>
        <taxon>Eukaryota</taxon>
        <taxon>Viridiplantae</taxon>
        <taxon>Streptophyta</taxon>
        <taxon>Embryophyta</taxon>
        <taxon>Tracheophyta</taxon>
        <taxon>Spermatophyta</taxon>
        <taxon>Magnoliopsida</taxon>
        <taxon>eudicotyledons</taxon>
        <taxon>Gunneridae</taxon>
        <taxon>Pentapetalae</taxon>
        <taxon>asterids</taxon>
        <taxon>lamiids</taxon>
        <taxon>Lamiales</taxon>
        <taxon>Oleaceae</taxon>
        <taxon>Forsythieae</taxon>
        <taxon>Forsythia</taxon>
    </lineage>
</organism>
<dbReference type="EMBL" id="JBFOLJ010000001">
    <property type="protein sequence ID" value="KAL2558601.1"/>
    <property type="molecule type" value="Genomic_DNA"/>
</dbReference>
<reference evidence="2" key="1">
    <citation type="submission" date="2024-07" db="EMBL/GenBank/DDBJ databases">
        <title>Two chromosome-level genome assemblies of Korean endemic species Abeliophyllum distichum and Forsythia ovata (Oleaceae).</title>
        <authorList>
            <person name="Jang H."/>
        </authorList>
    </citation>
    <scope>NUCLEOTIDE SEQUENCE [LARGE SCALE GENOMIC DNA]</scope>
</reference>
<name>A0ABD1X9F6_9LAMI</name>
<protein>
    <submittedName>
        <fullName evidence="1">Uncharacterized protein</fullName>
    </submittedName>
</protein>
<gene>
    <name evidence="1" type="ORF">Fot_03340</name>
</gene>
<accession>A0ABD1X9F6</accession>
<evidence type="ECO:0000313" key="2">
    <source>
        <dbReference type="Proteomes" id="UP001604277"/>
    </source>
</evidence>
<keyword evidence="2" id="KW-1185">Reference proteome</keyword>
<sequence length="126" mass="14372">MQEDSSHQIIGTNLVQSLTEIVKDELQQPKLLLMGVHICEKCTIFLVPHVQDGVKVQLTTSDNPKWLRIMRMHSDIDVISADDVARWSSIFQPHNTRLLIDANIIYGPLFFMVARVRPSDDFLVST</sequence>
<proteinExistence type="predicted"/>
<dbReference type="AlphaFoldDB" id="A0ABD1X9F6"/>
<comment type="caution">
    <text evidence="1">The sequence shown here is derived from an EMBL/GenBank/DDBJ whole genome shotgun (WGS) entry which is preliminary data.</text>
</comment>
<evidence type="ECO:0000313" key="1">
    <source>
        <dbReference type="EMBL" id="KAL2558601.1"/>
    </source>
</evidence>
<dbReference type="Proteomes" id="UP001604277">
    <property type="component" value="Unassembled WGS sequence"/>
</dbReference>